<feature type="transmembrane region" description="Helical" evidence="8">
    <location>
        <begin position="250"/>
        <end position="274"/>
    </location>
</feature>
<evidence type="ECO:0000256" key="8">
    <source>
        <dbReference type="SAM" id="Phobius"/>
    </source>
</evidence>
<evidence type="ECO:0000259" key="9">
    <source>
        <dbReference type="PROSITE" id="PS51012"/>
    </source>
</evidence>
<comment type="similarity">
    <text evidence="2">Belongs to the ABC-2 integral membrane protein family.</text>
</comment>
<feature type="transmembrane region" description="Helical" evidence="8">
    <location>
        <begin position="280"/>
        <end position="302"/>
    </location>
</feature>
<dbReference type="EMBL" id="JAKZEU010000001">
    <property type="protein sequence ID" value="MCQ0969358.1"/>
    <property type="molecule type" value="Genomic_DNA"/>
</dbReference>
<dbReference type="PANTHER" id="PTHR30294">
    <property type="entry name" value="MEMBRANE COMPONENT OF ABC TRANSPORTER YHHJ-RELATED"/>
    <property type="match status" value="1"/>
</dbReference>
<accession>A0ABT1MM39</accession>
<geneLocation type="plasmid" evidence="10">
    <name>unnamed1</name>
</geneLocation>
<keyword evidence="5 8" id="KW-0812">Transmembrane</keyword>
<feature type="transmembrane region" description="Helical" evidence="8">
    <location>
        <begin position="199"/>
        <end position="224"/>
    </location>
</feature>
<reference evidence="10 11" key="1">
    <citation type="submission" date="2022-03" db="EMBL/GenBank/DDBJ databases">
        <authorList>
            <person name="He Y."/>
        </authorList>
    </citation>
    <scope>NUCLEOTIDE SEQUENCE [LARGE SCALE GENOMIC DNA]</scope>
    <source>
        <strain evidence="10 11">TK19116</strain>
        <plasmid evidence="10">unnamed1</plasmid>
    </source>
</reference>
<evidence type="ECO:0000256" key="7">
    <source>
        <dbReference type="ARBA" id="ARBA00023136"/>
    </source>
</evidence>
<evidence type="ECO:0000256" key="6">
    <source>
        <dbReference type="ARBA" id="ARBA00022989"/>
    </source>
</evidence>
<comment type="caution">
    <text evidence="10">The sequence shown here is derived from an EMBL/GenBank/DDBJ whole genome shotgun (WGS) entry which is preliminary data.</text>
</comment>
<evidence type="ECO:0000256" key="5">
    <source>
        <dbReference type="ARBA" id="ARBA00022692"/>
    </source>
</evidence>
<dbReference type="Proteomes" id="UP001203945">
    <property type="component" value="Unassembled WGS sequence"/>
</dbReference>
<feature type="domain" description="ABC transmembrane type-2" evidence="9">
    <location>
        <begin position="165"/>
        <end position="393"/>
    </location>
</feature>
<dbReference type="InterPro" id="IPR013525">
    <property type="entry name" value="ABC2_TM"/>
</dbReference>
<evidence type="ECO:0000256" key="2">
    <source>
        <dbReference type="ARBA" id="ARBA00007783"/>
    </source>
</evidence>
<keyword evidence="4" id="KW-1003">Cell membrane</keyword>
<evidence type="ECO:0000313" key="11">
    <source>
        <dbReference type="Proteomes" id="UP001203945"/>
    </source>
</evidence>
<feature type="transmembrane region" description="Helical" evidence="8">
    <location>
        <begin position="314"/>
        <end position="334"/>
    </location>
</feature>
<evidence type="ECO:0000256" key="3">
    <source>
        <dbReference type="ARBA" id="ARBA00022448"/>
    </source>
</evidence>
<name>A0ABT1MM39_9RHOB</name>
<keyword evidence="3" id="KW-0813">Transport</keyword>
<evidence type="ECO:0000256" key="4">
    <source>
        <dbReference type="ARBA" id="ARBA00022475"/>
    </source>
</evidence>
<protein>
    <submittedName>
        <fullName evidence="10">ABC transporter permease</fullName>
    </submittedName>
</protein>
<keyword evidence="7 8" id="KW-0472">Membrane</keyword>
<dbReference type="Pfam" id="PF12698">
    <property type="entry name" value="ABC2_membrane_3"/>
    <property type="match status" value="1"/>
</dbReference>
<organism evidence="10 11">
    <name type="scientific">Paracoccus albicereus</name>
    <dbReference type="NCBI Taxonomy" id="2922394"/>
    <lineage>
        <taxon>Bacteria</taxon>
        <taxon>Pseudomonadati</taxon>
        <taxon>Pseudomonadota</taxon>
        <taxon>Alphaproteobacteria</taxon>
        <taxon>Rhodobacterales</taxon>
        <taxon>Paracoccaceae</taxon>
        <taxon>Paracoccus</taxon>
    </lineage>
</organism>
<feature type="transmembrane region" description="Helical" evidence="8">
    <location>
        <begin position="368"/>
        <end position="387"/>
    </location>
</feature>
<keyword evidence="6 8" id="KW-1133">Transmembrane helix</keyword>
<keyword evidence="11" id="KW-1185">Reference proteome</keyword>
<keyword evidence="10" id="KW-0614">Plasmid</keyword>
<comment type="subcellular location">
    <subcellularLocation>
        <location evidence="1">Cell membrane</location>
        <topology evidence="1">Multi-pass membrane protein</topology>
    </subcellularLocation>
</comment>
<dbReference type="InterPro" id="IPR051449">
    <property type="entry name" value="ABC-2_transporter_component"/>
</dbReference>
<dbReference type="PROSITE" id="PS51012">
    <property type="entry name" value="ABC_TM2"/>
    <property type="match status" value="1"/>
</dbReference>
<sequence length="396" mass="41778">MLRVMALSLVRDRGALVLSFLLPPAIFVIFAAIFSATANDELPLKVALGKGNNVEAWDRFEEVLRAEPSLRIVGATALDPKDVSRQVEQGTVDAGLFIRGETGGDKVPPLLVLTEPGKPLAGGILSGKIRSLITAEMPDMALSTTVLAIEPLIGGLTPAQTERLETATAALATGDRNLDEAQDLVETAFVGPQKRHNAAVTYCAGAVAILFLLFSSMQSAAVLIDERNSGILDRIAVVPRGPEIVVHGKFLFLVAQGVIQASLIFATAAGFYGVDVIGNLGLWLLVTLAASMAAAGLALAAAATCTTKQQAQAVTTFIVLVCSAVGGSMVPRFMMPLWLQDLGRFTPNAWAIEAYQGTLWRGEALTEMLPELGGLLGLAALSTMYAVSVSKRRLRV</sequence>
<evidence type="ECO:0000313" key="10">
    <source>
        <dbReference type="EMBL" id="MCQ0969358.1"/>
    </source>
</evidence>
<dbReference type="PANTHER" id="PTHR30294:SF38">
    <property type="entry name" value="TRANSPORT PERMEASE PROTEIN"/>
    <property type="match status" value="1"/>
</dbReference>
<gene>
    <name evidence="10" type="ORF">MLD63_02760</name>
</gene>
<evidence type="ECO:0000256" key="1">
    <source>
        <dbReference type="ARBA" id="ARBA00004651"/>
    </source>
</evidence>
<proteinExistence type="inferred from homology"/>
<dbReference type="InterPro" id="IPR047817">
    <property type="entry name" value="ABC2_TM_bact-type"/>
</dbReference>